<dbReference type="InterPro" id="IPR052895">
    <property type="entry name" value="HetReg/Transcr_Mod"/>
</dbReference>
<comment type="caution">
    <text evidence="2">The sequence shown here is derived from an EMBL/GenBank/DDBJ whole genome shotgun (WGS) entry which is preliminary data.</text>
</comment>
<dbReference type="Proteomes" id="UP001305647">
    <property type="component" value="Unassembled WGS sequence"/>
</dbReference>
<accession>A0AAN6SY53</accession>
<dbReference type="PANTHER" id="PTHR24148">
    <property type="entry name" value="ANKYRIN REPEAT DOMAIN-CONTAINING PROTEIN 39 HOMOLOG-RELATED"/>
    <property type="match status" value="1"/>
</dbReference>
<dbReference type="Pfam" id="PF26639">
    <property type="entry name" value="Het-6_barrel"/>
    <property type="match status" value="1"/>
</dbReference>
<keyword evidence="3" id="KW-1185">Reference proteome</keyword>
<feature type="domain" description="Heterokaryon incompatibility" evidence="1">
    <location>
        <begin position="54"/>
        <end position="203"/>
    </location>
</feature>
<name>A0AAN6SY53_9PEZI</name>
<gene>
    <name evidence="2" type="ORF">N658DRAFT_500207</name>
</gene>
<dbReference type="InterPro" id="IPR010730">
    <property type="entry name" value="HET"/>
</dbReference>
<evidence type="ECO:0000259" key="1">
    <source>
        <dbReference type="Pfam" id="PF06985"/>
    </source>
</evidence>
<sequence length="684" mass="75616">MDKTHGGKDGDDHGYSYDPLPVFHSFRTLELLPGSGDDSLRCNLRVHVNETVDYEIISYVWGKPEKSHSIRVNGKRMAITANLHAVLRRLRLPDRPRVLWADGICINQADDAEKGRQVSRMGLYYQWAGRALVYLGEEADGSERIPALIDAIHRSLNPRLSVRIQPHSPLIPPGLPPPDDEGWLALSSLLLRPWWGRYWIIQEAVKPRVVELVCGGWTMDWERFAEANRAVQHVRKPVERPGEAPDHMHERTDALRTAEMNLINLVVLRNGLVREEHPVVTRMLDGSTKTITVHKHRPTWQLIDLLERCRRGRATDERDYIYAMLGLCVEDSAGLLQAPGLDIDYKEPAGRTFTRFAKHIVTWGGAIKLLYSASASNQVGLGAARRHITLSWVPDWSARGGPMHVLSPRDDGGVNKYYLAGSPTVLAPKAELILDDGAAGADGLRVCGVVVGYITQTGAAAPDPGPVDPRRFTMVMHRDMDTIAGAAGNLVRFLASDLRTSPPHLEYVWRTLCCDVDLLTGRPILEAVDGETSRSGFSAFCRLWPLYRDAVFGGGAGGDSGDDGWLFGRGGADLAALASEMPLLQEPASDFTKKTAPLCLGRRVAVLDDVGQPAQVPRASEPGDAVFIPMGSAVPFVVRPVQEDYVDGRRTTYFRLVGECYVHGAMMGEMMIPERKELEHIVLV</sequence>
<organism evidence="2 3">
    <name type="scientific">Parathielavia hyrcaniae</name>
    <dbReference type="NCBI Taxonomy" id="113614"/>
    <lineage>
        <taxon>Eukaryota</taxon>
        <taxon>Fungi</taxon>
        <taxon>Dikarya</taxon>
        <taxon>Ascomycota</taxon>
        <taxon>Pezizomycotina</taxon>
        <taxon>Sordariomycetes</taxon>
        <taxon>Sordariomycetidae</taxon>
        <taxon>Sordariales</taxon>
        <taxon>Chaetomiaceae</taxon>
        <taxon>Parathielavia</taxon>
    </lineage>
</organism>
<protein>
    <recommendedName>
        <fullName evidence="1">Heterokaryon incompatibility domain-containing protein</fullName>
    </recommendedName>
</protein>
<dbReference type="PANTHER" id="PTHR24148:SF64">
    <property type="entry name" value="HETEROKARYON INCOMPATIBILITY DOMAIN-CONTAINING PROTEIN"/>
    <property type="match status" value="1"/>
</dbReference>
<proteinExistence type="predicted"/>
<reference evidence="2" key="1">
    <citation type="journal article" date="2023" name="Mol. Phylogenet. Evol.">
        <title>Genome-scale phylogeny and comparative genomics of the fungal order Sordariales.</title>
        <authorList>
            <person name="Hensen N."/>
            <person name="Bonometti L."/>
            <person name="Westerberg I."/>
            <person name="Brannstrom I.O."/>
            <person name="Guillou S."/>
            <person name="Cros-Aarteil S."/>
            <person name="Calhoun S."/>
            <person name="Haridas S."/>
            <person name="Kuo A."/>
            <person name="Mondo S."/>
            <person name="Pangilinan J."/>
            <person name="Riley R."/>
            <person name="LaButti K."/>
            <person name="Andreopoulos B."/>
            <person name="Lipzen A."/>
            <person name="Chen C."/>
            <person name="Yan M."/>
            <person name="Daum C."/>
            <person name="Ng V."/>
            <person name="Clum A."/>
            <person name="Steindorff A."/>
            <person name="Ohm R.A."/>
            <person name="Martin F."/>
            <person name="Silar P."/>
            <person name="Natvig D.O."/>
            <person name="Lalanne C."/>
            <person name="Gautier V."/>
            <person name="Ament-Velasquez S.L."/>
            <person name="Kruys A."/>
            <person name="Hutchinson M.I."/>
            <person name="Powell A.J."/>
            <person name="Barry K."/>
            <person name="Miller A.N."/>
            <person name="Grigoriev I.V."/>
            <person name="Debuchy R."/>
            <person name="Gladieux P."/>
            <person name="Hiltunen Thoren M."/>
            <person name="Johannesson H."/>
        </authorList>
    </citation>
    <scope>NUCLEOTIDE SEQUENCE</scope>
    <source>
        <strain evidence="2">CBS 757.83</strain>
    </source>
</reference>
<evidence type="ECO:0000313" key="2">
    <source>
        <dbReference type="EMBL" id="KAK4097693.1"/>
    </source>
</evidence>
<dbReference type="Pfam" id="PF06985">
    <property type="entry name" value="HET"/>
    <property type="match status" value="1"/>
</dbReference>
<dbReference type="EMBL" id="MU863670">
    <property type="protein sequence ID" value="KAK4097693.1"/>
    <property type="molecule type" value="Genomic_DNA"/>
</dbReference>
<reference evidence="2" key="2">
    <citation type="submission" date="2023-05" db="EMBL/GenBank/DDBJ databases">
        <authorList>
            <consortium name="Lawrence Berkeley National Laboratory"/>
            <person name="Steindorff A."/>
            <person name="Hensen N."/>
            <person name="Bonometti L."/>
            <person name="Westerberg I."/>
            <person name="Brannstrom I.O."/>
            <person name="Guillou S."/>
            <person name="Cros-Aarteil S."/>
            <person name="Calhoun S."/>
            <person name="Haridas S."/>
            <person name="Kuo A."/>
            <person name="Mondo S."/>
            <person name="Pangilinan J."/>
            <person name="Riley R."/>
            <person name="Labutti K."/>
            <person name="Andreopoulos B."/>
            <person name="Lipzen A."/>
            <person name="Chen C."/>
            <person name="Yanf M."/>
            <person name="Daum C."/>
            <person name="Ng V."/>
            <person name="Clum A."/>
            <person name="Ohm R."/>
            <person name="Martin F."/>
            <person name="Silar P."/>
            <person name="Natvig D."/>
            <person name="Lalanne C."/>
            <person name="Gautier V."/>
            <person name="Ament-Velasquez S.L."/>
            <person name="Kruys A."/>
            <person name="Hutchinson M.I."/>
            <person name="Powell A.J."/>
            <person name="Barry K."/>
            <person name="Miller A.N."/>
            <person name="Grigoriev I.V."/>
            <person name="Debuchy R."/>
            <person name="Gladieux P."/>
            <person name="Thoren M.H."/>
            <person name="Johannesson H."/>
        </authorList>
    </citation>
    <scope>NUCLEOTIDE SEQUENCE</scope>
    <source>
        <strain evidence="2">CBS 757.83</strain>
    </source>
</reference>
<evidence type="ECO:0000313" key="3">
    <source>
        <dbReference type="Proteomes" id="UP001305647"/>
    </source>
</evidence>
<dbReference type="AlphaFoldDB" id="A0AAN6SY53"/>